<dbReference type="Gene3D" id="1.25.40.20">
    <property type="entry name" value="Ankyrin repeat-containing domain"/>
    <property type="match status" value="3"/>
</dbReference>
<organism evidence="4 5">
    <name type="scientific">Ziziphus jujuba var. spinosa</name>
    <dbReference type="NCBI Taxonomy" id="714518"/>
    <lineage>
        <taxon>Eukaryota</taxon>
        <taxon>Viridiplantae</taxon>
        <taxon>Streptophyta</taxon>
        <taxon>Embryophyta</taxon>
        <taxon>Tracheophyta</taxon>
        <taxon>Spermatophyta</taxon>
        <taxon>Magnoliopsida</taxon>
        <taxon>eudicotyledons</taxon>
        <taxon>Gunneridae</taxon>
        <taxon>Pentapetalae</taxon>
        <taxon>rosids</taxon>
        <taxon>fabids</taxon>
        <taxon>Rosales</taxon>
        <taxon>Rhamnaceae</taxon>
        <taxon>Paliureae</taxon>
        <taxon>Ziziphus</taxon>
    </lineage>
</organism>
<keyword evidence="2" id="KW-1133">Transmembrane helix</keyword>
<evidence type="ECO:0000256" key="1">
    <source>
        <dbReference type="SAM" id="Coils"/>
    </source>
</evidence>
<feature type="transmembrane region" description="Helical" evidence="2">
    <location>
        <begin position="590"/>
        <end position="612"/>
    </location>
</feature>
<feature type="coiled-coil region" evidence="1">
    <location>
        <begin position="187"/>
        <end position="214"/>
    </location>
</feature>
<dbReference type="InterPro" id="IPR026961">
    <property type="entry name" value="PGG_dom"/>
</dbReference>
<dbReference type="PANTHER" id="PTHR24177">
    <property type="entry name" value="CASKIN"/>
    <property type="match status" value="1"/>
</dbReference>
<evidence type="ECO:0000259" key="3">
    <source>
        <dbReference type="Pfam" id="PF13962"/>
    </source>
</evidence>
<evidence type="ECO:0000313" key="5">
    <source>
        <dbReference type="Proteomes" id="UP000813462"/>
    </source>
</evidence>
<gene>
    <name evidence="4" type="ORF">FEM48_ZijujUnG0123200</name>
</gene>
<dbReference type="InterPro" id="IPR002110">
    <property type="entry name" value="Ankyrin_rpt"/>
</dbReference>
<evidence type="ECO:0000256" key="2">
    <source>
        <dbReference type="SAM" id="Phobius"/>
    </source>
</evidence>
<name>A0A978U7S5_ZIZJJ</name>
<keyword evidence="1" id="KW-0175">Coiled coil</keyword>
<feature type="domain" description="PGG" evidence="3">
    <location>
        <begin position="506"/>
        <end position="618"/>
    </location>
</feature>
<dbReference type="SUPFAM" id="SSF48403">
    <property type="entry name" value="Ankyrin repeat"/>
    <property type="match status" value="1"/>
</dbReference>
<reference evidence="4" key="1">
    <citation type="journal article" date="2021" name="Front. Plant Sci.">
        <title>Chromosome-Scale Genome Assembly for Chinese Sour Jujube and Insights Into Its Genome Evolution and Domestication Signature.</title>
        <authorList>
            <person name="Shen L.-Y."/>
            <person name="Luo H."/>
            <person name="Wang X.-L."/>
            <person name="Wang X.-M."/>
            <person name="Qiu X.-J."/>
            <person name="Liu H."/>
            <person name="Zhou S.-S."/>
            <person name="Jia K.-H."/>
            <person name="Nie S."/>
            <person name="Bao Y.-T."/>
            <person name="Zhang R.-G."/>
            <person name="Yun Q.-Z."/>
            <person name="Chai Y.-H."/>
            <person name="Lu J.-Y."/>
            <person name="Li Y."/>
            <person name="Zhao S.-W."/>
            <person name="Mao J.-F."/>
            <person name="Jia S.-G."/>
            <person name="Mao Y.-M."/>
        </authorList>
    </citation>
    <scope>NUCLEOTIDE SEQUENCE</scope>
    <source>
        <strain evidence="4">AT0</strain>
        <tissue evidence="4">Leaf</tissue>
    </source>
</reference>
<feature type="transmembrane region" description="Helical" evidence="2">
    <location>
        <begin position="624"/>
        <end position="651"/>
    </location>
</feature>
<dbReference type="AlphaFoldDB" id="A0A978U7S5"/>
<dbReference type="SMART" id="SM00248">
    <property type="entry name" value="ANK"/>
    <property type="match status" value="5"/>
</dbReference>
<dbReference type="Pfam" id="PF12796">
    <property type="entry name" value="Ank_2"/>
    <property type="match status" value="1"/>
</dbReference>
<dbReference type="EMBL" id="JAEACU010000512">
    <property type="protein sequence ID" value="KAH7510489.1"/>
    <property type="molecule type" value="Genomic_DNA"/>
</dbReference>
<dbReference type="PANTHER" id="PTHR24177:SF103">
    <property type="entry name" value="PGG DOMAIN-CONTAINING PROTEIN"/>
    <property type="match status" value="1"/>
</dbReference>
<dbReference type="GO" id="GO:0016020">
    <property type="term" value="C:membrane"/>
    <property type="evidence" value="ECO:0007669"/>
    <property type="project" value="TreeGrafter"/>
</dbReference>
<keyword evidence="2" id="KW-0472">Membrane</keyword>
<proteinExistence type="predicted"/>
<dbReference type="InterPro" id="IPR036770">
    <property type="entry name" value="Ankyrin_rpt-contain_sf"/>
</dbReference>
<protein>
    <recommendedName>
        <fullName evidence="3">PGG domain-containing protein</fullName>
    </recommendedName>
</protein>
<dbReference type="Proteomes" id="UP000813462">
    <property type="component" value="Unassembled WGS sequence"/>
</dbReference>
<comment type="caution">
    <text evidence="4">The sequence shown here is derived from an EMBL/GenBank/DDBJ whole genome shotgun (WGS) entry which is preliminary data.</text>
</comment>
<sequence length="665" mass="74921">MATTSNEIEIEENSSSNNNLFTIAMKGEWKAVENLCKEDIRRLKQKITKSGATALHVAVGENQIYTAKKLVQLITQEQGSDPSLIGARNKKGETPLFLAALHGKARIFMYLDSVCGASYGHSYARRKDGDTFLHAAIAGEHMDLAYQIIDKYGELVGAVNEKGYTPLHILATKPAAFPSVLSADEPKLQAKKRSDEHKERLRSYEGDIERLQESHTNLVFYQHEQVEIIMYLLCTEISKFKAMTSMFCDFIEFCTKSTLTTLIGLGTKYTMIKDYIEDIQEITKKHKWSVEMIEKLLSKATIYDYVDPAGPNRDPEQVLDENEGIPFEAIQKGVLIEEEEVKSKKKFNTDEEEVIQLKRRKSAASESAIIVAAKHGIIEIVEEILKEYPVAINDRDASRKNLIMLAAEYRHVNLFNFLRRKNFLRESTVRKIDDEGNSALHLAAVYSKDKLWPIPGGAAQMQCEIKWFEYVKYSMPRVSFRRNNKEKSAEEIFNETHTTLVKEGAEWLVKTSESCSVVAALIAGVAFATSASIPGGNDEKTGKPKLQEHTAFEIFAIASLVALCFSITALIMFLAILTSRFQQRDFARDLPVKLLLGLTSLFISIGGVLVSFSSGHSLVTEDKFRYAIFPVYAATCLPISIFAVAQLPLYLDLLRTNFKSRFDYR</sequence>
<keyword evidence="2" id="KW-0812">Transmembrane</keyword>
<accession>A0A978U7S5</accession>
<feature type="transmembrane region" description="Helical" evidence="2">
    <location>
        <begin position="554"/>
        <end position="578"/>
    </location>
</feature>
<dbReference type="Pfam" id="PF13962">
    <property type="entry name" value="PGG"/>
    <property type="match status" value="1"/>
</dbReference>
<evidence type="ECO:0000313" key="4">
    <source>
        <dbReference type="EMBL" id="KAH7510489.1"/>
    </source>
</evidence>